<dbReference type="SUPFAM" id="SSF57501">
    <property type="entry name" value="Cystine-knot cytokines"/>
    <property type="match status" value="1"/>
</dbReference>
<dbReference type="OrthoDB" id="6381819at2759"/>
<dbReference type="OMA" id="ICNRTAK"/>
<keyword evidence="1" id="KW-0732">Signal</keyword>
<dbReference type="Proteomes" id="UP000807504">
    <property type="component" value="Unassembled WGS sequence"/>
</dbReference>
<evidence type="ECO:0000313" key="6">
    <source>
        <dbReference type="EMBL" id="KAF8789819.1"/>
    </source>
</evidence>
<dbReference type="Pfam" id="PF16077">
    <property type="entry name" value="Spaetzle"/>
    <property type="match status" value="1"/>
</dbReference>
<reference evidence="6" key="1">
    <citation type="journal article" date="2020" name="bioRxiv">
        <title>Chromosome-level reference genome of the European wasp spider Argiope bruennichi: a resource for studies on range expansion and evolutionary adaptation.</title>
        <authorList>
            <person name="Sheffer M.M."/>
            <person name="Hoppe A."/>
            <person name="Krehenwinkel H."/>
            <person name="Uhl G."/>
            <person name="Kuss A.W."/>
            <person name="Jensen L."/>
            <person name="Jensen C."/>
            <person name="Gillespie R.G."/>
            <person name="Hoff K.J."/>
            <person name="Prost S."/>
        </authorList>
    </citation>
    <scope>NUCLEOTIDE SEQUENCE</scope>
</reference>
<dbReference type="GO" id="GO:0008083">
    <property type="term" value="F:growth factor activity"/>
    <property type="evidence" value="ECO:0007669"/>
    <property type="project" value="TreeGrafter"/>
</dbReference>
<protein>
    <recommendedName>
        <fullName evidence="5">Spaetzle domain-containing protein</fullName>
    </recommendedName>
</protein>
<evidence type="ECO:0000313" key="7">
    <source>
        <dbReference type="Proteomes" id="UP000807504"/>
    </source>
</evidence>
<reference evidence="6" key="2">
    <citation type="submission" date="2020-06" db="EMBL/GenBank/DDBJ databases">
        <authorList>
            <person name="Sheffer M."/>
        </authorList>
    </citation>
    <scope>NUCLEOTIDE SEQUENCE</scope>
</reference>
<feature type="transmembrane region" description="Helical" evidence="4">
    <location>
        <begin position="52"/>
        <end position="72"/>
    </location>
</feature>
<dbReference type="PROSITE" id="PS50270">
    <property type="entry name" value="NGF_2"/>
    <property type="match status" value="1"/>
</dbReference>
<evidence type="ECO:0000256" key="2">
    <source>
        <dbReference type="ARBA" id="ARBA00023157"/>
    </source>
</evidence>
<feature type="domain" description="Spaetzle" evidence="5">
    <location>
        <begin position="110"/>
        <end position="202"/>
    </location>
</feature>
<accession>A0A8T0FJW1</accession>
<keyword evidence="3" id="KW-0325">Glycoprotein</keyword>
<proteinExistence type="predicted"/>
<dbReference type="GO" id="GO:0005121">
    <property type="term" value="F:Toll binding"/>
    <property type="evidence" value="ECO:0007669"/>
    <property type="project" value="TreeGrafter"/>
</dbReference>
<name>A0A8T0FJW1_ARGBR</name>
<dbReference type="GO" id="GO:0005615">
    <property type="term" value="C:extracellular space"/>
    <property type="evidence" value="ECO:0007669"/>
    <property type="project" value="UniProtKB-ARBA"/>
</dbReference>
<evidence type="ECO:0000256" key="1">
    <source>
        <dbReference type="ARBA" id="ARBA00022729"/>
    </source>
</evidence>
<dbReference type="EMBL" id="JABXBU010000012">
    <property type="protein sequence ID" value="KAF8789819.1"/>
    <property type="molecule type" value="Genomic_DNA"/>
</dbReference>
<comment type="caution">
    <text evidence="6">The sequence shown here is derived from an EMBL/GenBank/DDBJ whole genome shotgun (WGS) entry which is preliminary data.</text>
</comment>
<dbReference type="Gene3D" id="2.10.90.10">
    <property type="entry name" value="Cystine-knot cytokines"/>
    <property type="match status" value="1"/>
</dbReference>
<sequence>MSSSICNRTAKKWTYLKDGQLLAATFVWKIVCFVVGQMQFISCSQMDRKKAVLLVMQLQIVILLSLLITCVYSRSLGTHRKPGHKKHRYHTDLPWDLTPRKRDHINHVDECCPSVTEIIQPRGGVSKSGRILELYRDPNSTQSFYQTSCREGVKGHPCQYVDRRSMCVQRYTYTYALVREFNSNGPWRLDYIRVRSGCSCEVKTFYGRRKKDVA</sequence>
<evidence type="ECO:0000256" key="3">
    <source>
        <dbReference type="ARBA" id="ARBA00023180"/>
    </source>
</evidence>
<gene>
    <name evidence="6" type="ORF">HNY73_007729</name>
</gene>
<organism evidence="6 7">
    <name type="scientific">Argiope bruennichi</name>
    <name type="common">Wasp spider</name>
    <name type="synonym">Aranea bruennichi</name>
    <dbReference type="NCBI Taxonomy" id="94029"/>
    <lineage>
        <taxon>Eukaryota</taxon>
        <taxon>Metazoa</taxon>
        <taxon>Ecdysozoa</taxon>
        <taxon>Arthropoda</taxon>
        <taxon>Chelicerata</taxon>
        <taxon>Arachnida</taxon>
        <taxon>Araneae</taxon>
        <taxon>Araneomorphae</taxon>
        <taxon>Entelegynae</taxon>
        <taxon>Araneoidea</taxon>
        <taxon>Araneidae</taxon>
        <taxon>Argiope</taxon>
    </lineage>
</organism>
<dbReference type="InterPro" id="IPR029034">
    <property type="entry name" value="Cystine-knot_cytokine"/>
</dbReference>
<keyword evidence="7" id="KW-1185">Reference proteome</keyword>
<dbReference type="PANTHER" id="PTHR23199">
    <property type="entry name" value="NEUROTROPHIN 1-RELATED"/>
    <property type="match status" value="1"/>
</dbReference>
<keyword evidence="2" id="KW-1015">Disulfide bond</keyword>
<dbReference type="PANTHER" id="PTHR23199:SF12">
    <property type="entry name" value="NEUROTROPHIN 1-RELATED"/>
    <property type="match status" value="1"/>
</dbReference>
<evidence type="ECO:0000256" key="4">
    <source>
        <dbReference type="SAM" id="Phobius"/>
    </source>
</evidence>
<keyword evidence="4" id="KW-0812">Transmembrane</keyword>
<feature type="transmembrane region" description="Helical" evidence="4">
    <location>
        <begin position="21"/>
        <end position="40"/>
    </location>
</feature>
<evidence type="ECO:0000259" key="5">
    <source>
        <dbReference type="Pfam" id="PF16077"/>
    </source>
</evidence>
<dbReference type="GO" id="GO:0045087">
    <property type="term" value="P:innate immune response"/>
    <property type="evidence" value="ECO:0007669"/>
    <property type="project" value="TreeGrafter"/>
</dbReference>
<dbReference type="AlphaFoldDB" id="A0A8T0FJW1"/>
<keyword evidence="4" id="KW-1133">Transmembrane helix</keyword>
<keyword evidence="4" id="KW-0472">Membrane</keyword>
<dbReference type="InterPro" id="IPR032104">
    <property type="entry name" value="Spaetzle"/>
</dbReference>
<dbReference type="GO" id="GO:0021556">
    <property type="term" value="P:central nervous system formation"/>
    <property type="evidence" value="ECO:0007669"/>
    <property type="project" value="TreeGrafter"/>
</dbReference>
<dbReference type="InterPro" id="IPR052444">
    <property type="entry name" value="Spz/Toll_ligand-like"/>
</dbReference>